<dbReference type="Proteomes" id="UP001472866">
    <property type="component" value="Chromosome 14"/>
</dbReference>
<evidence type="ECO:0000256" key="5">
    <source>
        <dbReference type="ARBA" id="ARBA00022833"/>
    </source>
</evidence>
<keyword evidence="2 10" id="KW-0812">Transmembrane</keyword>
<reference evidence="12 13" key="1">
    <citation type="submission" date="2024-03" db="EMBL/GenBank/DDBJ databases">
        <title>Complete genome sequence of the green alga Chloropicon roscoffensis RCC1871.</title>
        <authorList>
            <person name="Lemieux C."/>
            <person name="Pombert J.-F."/>
            <person name="Otis C."/>
            <person name="Turmel M."/>
        </authorList>
    </citation>
    <scope>NUCLEOTIDE SEQUENCE [LARGE SCALE GENOMIC DNA]</scope>
    <source>
        <strain evidence="12 13">RCC1871</strain>
    </source>
</reference>
<evidence type="ECO:0000256" key="1">
    <source>
        <dbReference type="ARBA" id="ARBA00004370"/>
    </source>
</evidence>
<keyword evidence="7 10" id="KW-0472">Membrane</keyword>
<feature type="domain" description="RING-type" evidence="11">
    <location>
        <begin position="182"/>
        <end position="223"/>
    </location>
</feature>
<dbReference type="CDD" id="cd16454">
    <property type="entry name" value="RING-H2_PA-TM-RING"/>
    <property type="match status" value="1"/>
</dbReference>
<dbReference type="PROSITE" id="PS50089">
    <property type="entry name" value="ZF_RING_2"/>
    <property type="match status" value="1"/>
</dbReference>
<feature type="region of interest" description="Disordered" evidence="9">
    <location>
        <begin position="285"/>
        <end position="351"/>
    </location>
</feature>
<keyword evidence="5" id="KW-0862">Zinc</keyword>
<dbReference type="PANTHER" id="PTHR46539:SF9">
    <property type="entry name" value="RING-H2 FINGER PROTEIN ATL56"/>
    <property type="match status" value="1"/>
</dbReference>
<feature type="compositionally biased region" description="Basic and acidic residues" evidence="9">
    <location>
        <begin position="253"/>
        <end position="266"/>
    </location>
</feature>
<dbReference type="SMART" id="SM00184">
    <property type="entry name" value="RING"/>
    <property type="match status" value="1"/>
</dbReference>
<dbReference type="Gene3D" id="3.30.40.10">
    <property type="entry name" value="Zinc/RING finger domain, C3HC4 (zinc finger)"/>
    <property type="match status" value="1"/>
</dbReference>
<accession>A0AAX4PIR2</accession>
<dbReference type="InterPro" id="IPR013083">
    <property type="entry name" value="Znf_RING/FYVE/PHD"/>
</dbReference>
<dbReference type="GO" id="GO:0008270">
    <property type="term" value="F:zinc ion binding"/>
    <property type="evidence" value="ECO:0007669"/>
    <property type="project" value="UniProtKB-KW"/>
</dbReference>
<dbReference type="PROSITE" id="PS51257">
    <property type="entry name" value="PROKAR_LIPOPROTEIN"/>
    <property type="match status" value="1"/>
</dbReference>
<keyword evidence="13" id="KW-1185">Reference proteome</keyword>
<evidence type="ECO:0000256" key="2">
    <source>
        <dbReference type="ARBA" id="ARBA00022692"/>
    </source>
</evidence>
<keyword evidence="4 8" id="KW-0863">Zinc-finger</keyword>
<evidence type="ECO:0000256" key="8">
    <source>
        <dbReference type="PROSITE-ProRule" id="PRU00175"/>
    </source>
</evidence>
<dbReference type="Pfam" id="PF13639">
    <property type="entry name" value="zf-RING_2"/>
    <property type="match status" value="1"/>
</dbReference>
<feature type="region of interest" description="Disordered" evidence="9">
    <location>
        <begin position="231"/>
        <end position="267"/>
    </location>
</feature>
<feature type="compositionally biased region" description="Basic and acidic residues" evidence="9">
    <location>
        <begin position="285"/>
        <end position="305"/>
    </location>
</feature>
<keyword evidence="3" id="KW-0479">Metal-binding</keyword>
<dbReference type="InterPro" id="IPR001841">
    <property type="entry name" value="Znf_RING"/>
</dbReference>
<organism evidence="12 13">
    <name type="scientific">Chloropicon roscoffensis</name>
    <dbReference type="NCBI Taxonomy" id="1461544"/>
    <lineage>
        <taxon>Eukaryota</taxon>
        <taxon>Viridiplantae</taxon>
        <taxon>Chlorophyta</taxon>
        <taxon>Chloropicophyceae</taxon>
        <taxon>Chloropicales</taxon>
        <taxon>Chloropicaceae</taxon>
        <taxon>Chloropicon</taxon>
    </lineage>
</organism>
<sequence>MERTSIKRVGMVAALGLVYACQVLALAAAGRFPSTPPSTTTASSTMFIFRRSLAQQPPAGGPGRSGYQSETIEQNPFYSTPYGGDQPPKDAVTPKEYLVALYVIPLWLCLILICVRGTARWSVRRHRNAAATLATNQEIDEGSAGDTARGLTASQIHRLKVFPFRCAETEQAKPGQWHQHECSVCMEALEEGDVCAELPCGHVFHRECVSEWLALRPSCPICREDTGEALERAGENENEGEGAMVTVPLGGPHEGETRDREEREEPGWMDNPLYRLRRAWRAQNRRGEEYDRRRTEAAAGVEREGTASAGTGTAEGGDPPRSSPEEPTPDPPRRQRRQRRLRFGLCSIECT</sequence>
<dbReference type="SUPFAM" id="SSF57850">
    <property type="entry name" value="RING/U-box"/>
    <property type="match status" value="1"/>
</dbReference>
<feature type="compositionally biased region" description="Low complexity" evidence="9">
    <location>
        <begin position="306"/>
        <end position="320"/>
    </location>
</feature>
<evidence type="ECO:0000313" key="13">
    <source>
        <dbReference type="Proteomes" id="UP001472866"/>
    </source>
</evidence>
<dbReference type="EMBL" id="CP151514">
    <property type="protein sequence ID" value="WZN65996.1"/>
    <property type="molecule type" value="Genomic_DNA"/>
</dbReference>
<evidence type="ECO:0000256" key="10">
    <source>
        <dbReference type="SAM" id="Phobius"/>
    </source>
</evidence>
<protein>
    <submittedName>
        <fullName evidence="12">RING-type domain-containing protein</fullName>
    </submittedName>
</protein>
<proteinExistence type="predicted"/>
<evidence type="ECO:0000256" key="4">
    <source>
        <dbReference type="ARBA" id="ARBA00022771"/>
    </source>
</evidence>
<feature type="transmembrane region" description="Helical" evidence="10">
    <location>
        <begin position="97"/>
        <end position="115"/>
    </location>
</feature>
<evidence type="ECO:0000256" key="6">
    <source>
        <dbReference type="ARBA" id="ARBA00022989"/>
    </source>
</evidence>
<evidence type="ECO:0000259" key="11">
    <source>
        <dbReference type="PROSITE" id="PS50089"/>
    </source>
</evidence>
<evidence type="ECO:0000256" key="3">
    <source>
        <dbReference type="ARBA" id="ARBA00022723"/>
    </source>
</evidence>
<keyword evidence="6 10" id="KW-1133">Transmembrane helix</keyword>
<dbReference type="AlphaFoldDB" id="A0AAX4PIR2"/>
<gene>
    <name evidence="12" type="ORF">HKI87_14g75590</name>
</gene>
<evidence type="ECO:0000256" key="7">
    <source>
        <dbReference type="ARBA" id="ARBA00023136"/>
    </source>
</evidence>
<evidence type="ECO:0000256" key="9">
    <source>
        <dbReference type="SAM" id="MobiDB-lite"/>
    </source>
</evidence>
<dbReference type="PANTHER" id="PTHR46539">
    <property type="entry name" value="E3 UBIQUITIN-PROTEIN LIGASE ATL42"/>
    <property type="match status" value="1"/>
</dbReference>
<dbReference type="GO" id="GO:0016020">
    <property type="term" value="C:membrane"/>
    <property type="evidence" value="ECO:0007669"/>
    <property type="project" value="UniProtKB-SubCell"/>
</dbReference>
<name>A0AAX4PIR2_9CHLO</name>
<evidence type="ECO:0000313" key="12">
    <source>
        <dbReference type="EMBL" id="WZN65996.1"/>
    </source>
</evidence>
<comment type="subcellular location">
    <subcellularLocation>
        <location evidence="1">Membrane</location>
    </subcellularLocation>
</comment>